<protein>
    <submittedName>
        <fullName evidence="1">Uncharacterized protein</fullName>
    </submittedName>
</protein>
<organism evidence="1 2">
    <name type="scientific">Mordavella massiliensis</name>
    <dbReference type="NCBI Taxonomy" id="1871024"/>
    <lineage>
        <taxon>Bacteria</taxon>
        <taxon>Bacillati</taxon>
        <taxon>Bacillota</taxon>
        <taxon>Clostridia</taxon>
        <taxon>Eubacteriales</taxon>
        <taxon>Clostridiaceae</taxon>
        <taxon>Mordavella</taxon>
    </lineage>
</organism>
<sequence length="68" mass="7940">MDKNRLIPGRRYLHVRQCMIGGILHEAERWIRCVDVTATGAVFSRDYEAPFELTDAQIARELREGHDR</sequence>
<gene>
    <name evidence="1" type="ORF">H6A20_11865</name>
</gene>
<comment type="caution">
    <text evidence="1">The sequence shown here is derived from an EMBL/GenBank/DDBJ whole genome shotgun (WGS) entry which is preliminary data.</text>
</comment>
<proteinExistence type="predicted"/>
<evidence type="ECO:0000313" key="1">
    <source>
        <dbReference type="EMBL" id="MBM6949334.1"/>
    </source>
</evidence>
<name>A0A938XCJ1_9CLOT</name>
<reference evidence="1" key="2">
    <citation type="journal article" date="2021" name="Sci. Rep.">
        <title>The distribution of antibiotic resistance genes in chicken gut microbiota commensals.</title>
        <authorList>
            <person name="Juricova H."/>
            <person name="Matiasovicova J."/>
            <person name="Kubasova T."/>
            <person name="Cejkova D."/>
            <person name="Rychlik I."/>
        </authorList>
    </citation>
    <scope>NUCLEOTIDE SEQUENCE</scope>
    <source>
        <strain evidence="1">An582</strain>
    </source>
</reference>
<reference evidence="1" key="1">
    <citation type="submission" date="2020-08" db="EMBL/GenBank/DDBJ databases">
        <authorList>
            <person name="Cejkova D."/>
            <person name="Kubasova T."/>
            <person name="Jahodarova E."/>
            <person name="Rychlik I."/>
        </authorList>
    </citation>
    <scope>NUCLEOTIDE SEQUENCE</scope>
    <source>
        <strain evidence="1">An582</strain>
    </source>
</reference>
<dbReference type="AlphaFoldDB" id="A0A938XCJ1"/>
<evidence type="ECO:0000313" key="2">
    <source>
        <dbReference type="Proteomes" id="UP000705508"/>
    </source>
</evidence>
<accession>A0A938XCJ1</accession>
<dbReference type="RefSeq" id="WP_204907335.1">
    <property type="nucleotide sequence ID" value="NZ_JACJKS010000023.1"/>
</dbReference>
<dbReference type="Proteomes" id="UP000705508">
    <property type="component" value="Unassembled WGS sequence"/>
</dbReference>
<dbReference type="EMBL" id="JACJKS010000023">
    <property type="protein sequence ID" value="MBM6949334.1"/>
    <property type="molecule type" value="Genomic_DNA"/>
</dbReference>